<keyword evidence="2" id="KW-1185">Reference proteome</keyword>
<reference evidence="1" key="1">
    <citation type="submission" date="2023-11" db="EMBL/GenBank/DDBJ databases">
        <title>Genome assemblies of two species of porcelain crab, Petrolisthes cinctipes and Petrolisthes manimaculis (Anomura: Porcellanidae).</title>
        <authorList>
            <person name="Angst P."/>
        </authorList>
    </citation>
    <scope>NUCLEOTIDE SEQUENCE</scope>
    <source>
        <strain evidence="1">PB745_02</strain>
        <tissue evidence="1">Gill</tissue>
    </source>
</reference>
<gene>
    <name evidence="1" type="ORF">Pmani_006844</name>
</gene>
<dbReference type="AlphaFoldDB" id="A0AAE1QC30"/>
<accession>A0AAE1QC30</accession>
<protein>
    <submittedName>
        <fullName evidence="1">Uncharacterized protein</fullName>
    </submittedName>
</protein>
<sequence length="73" mass="8203">MHIIDHQAPQTSFIFTLTQTLAASHPDIGRISPRHWPHLTEVITVYAIAAITTLPRPPRLNQAIPNVLMQMVL</sequence>
<comment type="caution">
    <text evidence="1">The sequence shown here is derived from an EMBL/GenBank/DDBJ whole genome shotgun (WGS) entry which is preliminary data.</text>
</comment>
<evidence type="ECO:0000313" key="1">
    <source>
        <dbReference type="EMBL" id="KAK4322407.1"/>
    </source>
</evidence>
<evidence type="ECO:0000313" key="2">
    <source>
        <dbReference type="Proteomes" id="UP001292094"/>
    </source>
</evidence>
<dbReference type="EMBL" id="JAWZYT010000519">
    <property type="protein sequence ID" value="KAK4322407.1"/>
    <property type="molecule type" value="Genomic_DNA"/>
</dbReference>
<name>A0AAE1QC30_9EUCA</name>
<dbReference type="Proteomes" id="UP001292094">
    <property type="component" value="Unassembled WGS sequence"/>
</dbReference>
<proteinExistence type="predicted"/>
<organism evidence="1 2">
    <name type="scientific">Petrolisthes manimaculis</name>
    <dbReference type="NCBI Taxonomy" id="1843537"/>
    <lineage>
        <taxon>Eukaryota</taxon>
        <taxon>Metazoa</taxon>
        <taxon>Ecdysozoa</taxon>
        <taxon>Arthropoda</taxon>
        <taxon>Crustacea</taxon>
        <taxon>Multicrustacea</taxon>
        <taxon>Malacostraca</taxon>
        <taxon>Eumalacostraca</taxon>
        <taxon>Eucarida</taxon>
        <taxon>Decapoda</taxon>
        <taxon>Pleocyemata</taxon>
        <taxon>Anomura</taxon>
        <taxon>Galatheoidea</taxon>
        <taxon>Porcellanidae</taxon>
        <taxon>Petrolisthes</taxon>
    </lineage>
</organism>